<dbReference type="AlphaFoldDB" id="A0A5D4THC7"/>
<evidence type="ECO:0000313" key="2">
    <source>
        <dbReference type="Proteomes" id="UP000324517"/>
    </source>
</evidence>
<proteinExistence type="predicted"/>
<dbReference type="RefSeq" id="WP_148978270.1">
    <property type="nucleotide sequence ID" value="NZ_JBNILM010000001.1"/>
</dbReference>
<evidence type="ECO:0000313" key="1">
    <source>
        <dbReference type="EMBL" id="TYS74519.1"/>
    </source>
</evidence>
<evidence type="ECO:0008006" key="3">
    <source>
        <dbReference type="Google" id="ProtNLM"/>
    </source>
</evidence>
<accession>A0A5D4THC7</accession>
<sequence length="109" mass="12425">MKLAELSQLLKATGYPVAYSHFKVTSTNPMPNPPYIVYLVSGSSNLFADNKTYKKINDIQIELYTDKKDLNAEATLEALLDENNIPYDTTEIWIESEQLFQKTYEIGVI</sequence>
<dbReference type="EMBL" id="VTET01000001">
    <property type="protein sequence ID" value="TYS74519.1"/>
    <property type="molecule type" value="Genomic_DNA"/>
</dbReference>
<reference evidence="1 2" key="1">
    <citation type="submission" date="2019-08" db="EMBL/GenBank/DDBJ databases">
        <title>Bacillus genomes from the desert of Cuatro Cienegas, Coahuila.</title>
        <authorList>
            <person name="Olmedo-Alvarez G."/>
        </authorList>
    </citation>
    <scope>NUCLEOTIDE SEQUENCE [LARGE SCALE GENOMIC DNA]</scope>
    <source>
        <strain evidence="1 2">CH98b_3T</strain>
    </source>
</reference>
<gene>
    <name evidence="1" type="ORF">FZC75_02140</name>
</gene>
<dbReference type="Proteomes" id="UP000324517">
    <property type="component" value="Unassembled WGS sequence"/>
</dbReference>
<dbReference type="OrthoDB" id="2061576at2"/>
<protein>
    <recommendedName>
        <fullName evidence="3">Prophage pi2 protein 38</fullName>
    </recommendedName>
</protein>
<comment type="caution">
    <text evidence="1">The sequence shown here is derived from an EMBL/GenBank/DDBJ whole genome shotgun (WGS) entry which is preliminary data.</text>
</comment>
<organism evidence="1 2">
    <name type="scientific">Sutcliffiella horikoshii</name>
    <dbReference type="NCBI Taxonomy" id="79883"/>
    <lineage>
        <taxon>Bacteria</taxon>
        <taxon>Bacillati</taxon>
        <taxon>Bacillota</taxon>
        <taxon>Bacilli</taxon>
        <taxon>Bacillales</taxon>
        <taxon>Bacillaceae</taxon>
        <taxon>Sutcliffiella</taxon>
    </lineage>
</organism>
<name>A0A5D4THC7_9BACI</name>